<accession>E2ALU1</accession>
<keyword evidence="10 21" id="KW-0378">Hydrolase</keyword>
<dbReference type="Gene3D" id="2.60.40.1910">
    <property type="match status" value="1"/>
</dbReference>
<dbReference type="AlphaFoldDB" id="E2ALU1"/>
<keyword evidence="13" id="KW-1133">Transmembrane helix</keyword>
<protein>
    <recommendedName>
        <fullName evidence="21">Aminopeptidase</fullName>
        <ecNumber evidence="21">3.4.11.-</ecNumber>
    </recommendedName>
</protein>
<evidence type="ECO:0000256" key="11">
    <source>
        <dbReference type="ARBA" id="ARBA00022833"/>
    </source>
</evidence>
<dbReference type="InterPro" id="IPR014782">
    <property type="entry name" value="Peptidase_M1_dom"/>
</dbReference>
<dbReference type="InterPro" id="IPR027268">
    <property type="entry name" value="Peptidase_M4/M1_CTD_sf"/>
</dbReference>
<evidence type="ECO:0000256" key="7">
    <source>
        <dbReference type="ARBA" id="ARBA00022692"/>
    </source>
</evidence>
<keyword evidence="8 19" id="KW-0479">Metal-binding</keyword>
<sequence length="742" mass="86559">MAILKLSINLRLIIATAILSVNGLSSDSVSVDEDSNNDSAINYRLPDNVVPVHYNIKLIPYIEANNFNFEGESSVDIIIRHATQNLSLHVFELTIDKTVTVLFDDNGIHVYTPATYNYDNITQILVLNFNNKLLPGNYILKLRFVGILRNDLKGFFILSYINEEGNNMWSVATHFEPIYARRTFPCWDEPALKATFDISIKHPRNYTALPNMPTREQSDDGNKDGMIWTHFDTTPIISTYLVAFSVVANYIRVPVDDTTNIWCRSKLVPHTKFVQEVVQKSKELLTEYTSIYKMPKMDLVALPQFIHSSISWGLIIFGETSLAYNESFNTIFTKLNVARTTVHEMAHQWFSNVVTPLWWPHVWLSEGFATFCEIYILNQIFEDWRRMEYFVVQQKILHVDIDMNINPITLEVNRPKEIESLFFHSNYNKASAILRMLQHIITDEIFEKGLIKYLHTQIFTQFNSTTSDSLWNAFQVMLDKSGVPHNTYRLKEVMDTWIKQSDFPVVYMTRNNDTNEIILTQEHFLPKNKKKNVSNNKWWIPLTFATQTNPDFSNTLPTHWLKPQDQNITINGIDPNDWIIVNLQQIGYYRVNYDSSNWQKIVSYLKSGNYMKIHVLNRAQIIDDAYYFMMLNKHDIMMFLNIISYLSQETDFIPWYSMLEVLKLTEDIYKVPENEFLKSYIIKILDALIKNVGYEEDPGEDDLTKFTRIEALKWACTLGHSECKKMATVKLNEFLADPKTYK</sequence>
<dbReference type="Proteomes" id="UP000000311">
    <property type="component" value="Unassembled WGS sequence"/>
</dbReference>
<feature type="binding site" evidence="19">
    <location>
        <position position="347"/>
    </location>
    <ligand>
        <name>Zn(2+)</name>
        <dbReference type="ChEBI" id="CHEBI:29105"/>
        <note>catalytic</note>
    </ligand>
</feature>
<dbReference type="Pfam" id="PF11838">
    <property type="entry name" value="ERAP1_C"/>
    <property type="match status" value="1"/>
</dbReference>
<evidence type="ECO:0000256" key="15">
    <source>
        <dbReference type="ARBA" id="ARBA00023136"/>
    </source>
</evidence>
<dbReference type="GO" id="GO:0042277">
    <property type="term" value="F:peptide binding"/>
    <property type="evidence" value="ECO:0007669"/>
    <property type="project" value="TreeGrafter"/>
</dbReference>
<evidence type="ECO:0000256" key="6">
    <source>
        <dbReference type="ARBA" id="ARBA00022670"/>
    </source>
</evidence>
<dbReference type="InterPro" id="IPR034016">
    <property type="entry name" value="M1_APN-typ"/>
</dbReference>
<proteinExistence type="inferred from homology"/>
<evidence type="ECO:0000256" key="1">
    <source>
        <dbReference type="ARBA" id="ARBA00004606"/>
    </source>
</evidence>
<dbReference type="SUPFAM" id="SSF55486">
    <property type="entry name" value="Metalloproteases ('zincins'), catalytic domain"/>
    <property type="match status" value="1"/>
</dbReference>
<name>E2ALU1_CAMFO</name>
<dbReference type="GO" id="GO:0005886">
    <property type="term" value="C:plasma membrane"/>
    <property type="evidence" value="ECO:0007669"/>
    <property type="project" value="UniProtKB-SubCell"/>
</dbReference>
<feature type="signal peptide" evidence="22">
    <location>
        <begin position="1"/>
        <end position="23"/>
    </location>
</feature>
<dbReference type="EMBL" id="GL440629">
    <property type="protein sequence ID" value="EFN65611.1"/>
    <property type="molecule type" value="Genomic_DNA"/>
</dbReference>
<reference evidence="26 27" key="1">
    <citation type="journal article" date="2010" name="Science">
        <title>Genomic comparison of the ants Camponotus floridanus and Harpegnathos saltator.</title>
        <authorList>
            <person name="Bonasio R."/>
            <person name="Zhang G."/>
            <person name="Ye C."/>
            <person name="Mutti N.S."/>
            <person name="Fang X."/>
            <person name="Qin N."/>
            <person name="Donahue G."/>
            <person name="Yang P."/>
            <person name="Li Q."/>
            <person name="Li C."/>
            <person name="Zhang P."/>
            <person name="Huang Z."/>
            <person name="Berger S.L."/>
            <person name="Reinberg D."/>
            <person name="Wang J."/>
            <person name="Liebig J."/>
        </authorList>
    </citation>
    <scope>NUCLEOTIDE SEQUENCE [LARGE SCALE GENOMIC DNA]</scope>
    <source>
        <strain evidence="27">C129</strain>
    </source>
</reference>
<dbReference type="GO" id="GO:0005615">
    <property type="term" value="C:extracellular space"/>
    <property type="evidence" value="ECO:0007669"/>
    <property type="project" value="TreeGrafter"/>
</dbReference>
<keyword evidence="6 21" id="KW-0645">Protease</keyword>
<evidence type="ECO:0000256" key="17">
    <source>
        <dbReference type="ARBA" id="ARBA00023288"/>
    </source>
</evidence>
<evidence type="ECO:0000256" key="2">
    <source>
        <dbReference type="ARBA" id="ARBA00004609"/>
    </source>
</evidence>
<feature type="chain" id="PRO_5003156818" description="Aminopeptidase" evidence="22">
    <location>
        <begin position="24"/>
        <end position="742"/>
    </location>
</feature>
<keyword evidence="27" id="KW-1185">Reference proteome</keyword>
<keyword evidence="21 26" id="KW-0031">Aminopeptidase</keyword>
<organism evidence="27">
    <name type="scientific">Camponotus floridanus</name>
    <name type="common">Florida carpenter ant</name>
    <dbReference type="NCBI Taxonomy" id="104421"/>
    <lineage>
        <taxon>Eukaryota</taxon>
        <taxon>Metazoa</taxon>
        <taxon>Ecdysozoa</taxon>
        <taxon>Arthropoda</taxon>
        <taxon>Hexapoda</taxon>
        <taxon>Insecta</taxon>
        <taxon>Pterygota</taxon>
        <taxon>Neoptera</taxon>
        <taxon>Endopterygota</taxon>
        <taxon>Hymenoptera</taxon>
        <taxon>Apocrita</taxon>
        <taxon>Aculeata</taxon>
        <taxon>Formicoidea</taxon>
        <taxon>Formicidae</taxon>
        <taxon>Formicinae</taxon>
        <taxon>Camponotus</taxon>
    </lineage>
</organism>
<dbReference type="PANTHER" id="PTHR11533:SF290">
    <property type="entry name" value="AMINOPEPTIDASE"/>
    <property type="match status" value="1"/>
</dbReference>
<dbReference type="CDD" id="cd09601">
    <property type="entry name" value="M1_APN-Q_like"/>
    <property type="match status" value="1"/>
</dbReference>
<evidence type="ECO:0000256" key="10">
    <source>
        <dbReference type="ARBA" id="ARBA00022801"/>
    </source>
</evidence>
<evidence type="ECO:0000256" key="4">
    <source>
        <dbReference type="ARBA" id="ARBA00022475"/>
    </source>
</evidence>
<dbReference type="OrthoDB" id="510539at2759"/>
<gene>
    <name evidence="26" type="ORF">EAG_10605</name>
</gene>
<dbReference type="GO" id="GO:0005737">
    <property type="term" value="C:cytoplasm"/>
    <property type="evidence" value="ECO:0007669"/>
    <property type="project" value="TreeGrafter"/>
</dbReference>
<keyword evidence="7" id="KW-0812">Transmembrane</keyword>
<keyword evidence="14 21" id="KW-0482">Metalloprotease</keyword>
<feature type="domain" description="Peptidase M1 membrane alanine aminopeptidase" evidence="23">
    <location>
        <begin position="287"/>
        <end position="497"/>
    </location>
</feature>
<evidence type="ECO:0000313" key="26">
    <source>
        <dbReference type="EMBL" id="EFN65611.1"/>
    </source>
</evidence>
<comment type="cofactor">
    <cofactor evidence="19 21">
        <name>Zn(2+)</name>
        <dbReference type="ChEBI" id="CHEBI:29105"/>
    </cofactor>
    <text evidence="19 21">Binds 1 zinc ion per subunit.</text>
</comment>
<evidence type="ECO:0000256" key="9">
    <source>
        <dbReference type="ARBA" id="ARBA00022729"/>
    </source>
</evidence>
<evidence type="ECO:0000256" key="12">
    <source>
        <dbReference type="ARBA" id="ARBA00022968"/>
    </source>
</evidence>
<feature type="site" description="Transition state stabilizer" evidence="20">
    <location>
        <position position="427"/>
    </location>
</feature>
<keyword evidence="12" id="KW-0735">Signal-anchor</keyword>
<dbReference type="FunFam" id="2.60.40.1910:FF:000008">
    <property type="entry name" value="Aminopeptidase"/>
    <property type="match status" value="1"/>
</dbReference>
<comment type="similarity">
    <text evidence="3 21">Belongs to the peptidase M1 family.</text>
</comment>
<dbReference type="InterPro" id="IPR042097">
    <property type="entry name" value="Aminopeptidase_N-like_N_sf"/>
</dbReference>
<dbReference type="Gene3D" id="2.60.40.1730">
    <property type="entry name" value="tricorn interacting facor f3 domain"/>
    <property type="match status" value="1"/>
</dbReference>
<feature type="binding site" evidence="19">
    <location>
        <position position="343"/>
    </location>
    <ligand>
        <name>Zn(2+)</name>
        <dbReference type="ChEBI" id="CHEBI:29105"/>
        <note>catalytic</note>
    </ligand>
</feature>
<evidence type="ECO:0000256" key="3">
    <source>
        <dbReference type="ARBA" id="ARBA00010136"/>
    </source>
</evidence>
<evidence type="ECO:0000259" key="23">
    <source>
        <dbReference type="Pfam" id="PF01433"/>
    </source>
</evidence>
<evidence type="ECO:0000256" key="13">
    <source>
        <dbReference type="ARBA" id="ARBA00022989"/>
    </source>
</evidence>
<keyword evidence="16" id="KW-0325">Glycoprotein</keyword>
<evidence type="ECO:0000256" key="16">
    <source>
        <dbReference type="ARBA" id="ARBA00023180"/>
    </source>
</evidence>
<dbReference type="GO" id="GO:0008270">
    <property type="term" value="F:zinc ion binding"/>
    <property type="evidence" value="ECO:0007669"/>
    <property type="project" value="UniProtKB-UniRule"/>
</dbReference>
<dbReference type="FunFam" id="2.60.40.1730:FF:000012">
    <property type="entry name" value="Aminopeptidase N"/>
    <property type="match status" value="1"/>
</dbReference>
<feature type="binding site" evidence="19">
    <location>
        <position position="366"/>
    </location>
    <ligand>
        <name>Zn(2+)</name>
        <dbReference type="ChEBI" id="CHEBI:29105"/>
        <note>catalytic</note>
    </ligand>
</feature>
<dbReference type="EC" id="3.4.11.-" evidence="21"/>
<evidence type="ECO:0000256" key="20">
    <source>
        <dbReference type="PIRSR" id="PIRSR634016-4"/>
    </source>
</evidence>
<dbReference type="InParanoid" id="E2ALU1"/>
<evidence type="ECO:0000256" key="14">
    <source>
        <dbReference type="ARBA" id="ARBA00023049"/>
    </source>
</evidence>
<evidence type="ECO:0000256" key="22">
    <source>
        <dbReference type="SAM" id="SignalP"/>
    </source>
</evidence>
<comment type="subcellular location">
    <subcellularLocation>
        <location evidence="2">Cell membrane</location>
        <topology evidence="2">Lipid-anchor</topology>
        <topology evidence="2">GPI-anchor</topology>
    </subcellularLocation>
    <subcellularLocation>
        <location evidence="1">Membrane</location>
        <topology evidence="1">Single-pass type II membrane protein</topology>
    </subcellularLocation>
</comment>
<dbReference type="SUPFAM" id="SSF63737">
    <property type="entry name" value="Leukotriene A4 hydrolase N-terminal domain"/>
    <property type="match status" value="1"/>
</dbReference>
<evidence type="ECO:0000259" key="25">
    <source>
        <dbReference type="Pfam" id="PF17900"/>
    </source>
</evidence>
<feature type="active site" description="Proton acceptor" evidence="18">
    <location>
        <position position="344"/>
    </location>
</feature>
<dbReference type="PRINTS" id="PR00756">
    <property type="entry name" value="ALADIPTASE"/>
</dbReference>
<evidence type="ECO:0000256" key="19">
    <source>
        <dbReference type="PIRSR" id="PIRSR634016-3"/>
    </source>
</evidence>
<feature type="domain" description="ERAP1-like C-terminal" evidence="24">
    <location>
        <begin position="578"/>
        <end position="738"/>
    </location>
</feature>
<keyword evidence="9 22" id="KW-0732">Signal</keyword>
<dbReference type="GO" id="GO:0006508">
    <property type="term" value="P:proteolysis"/>
    <property type="evidence" value="ECO:0007669"/>
    <property type="project" value="UniProtKB-KW"/>
</dbReference>
<keyword evidence="5" id="KW-0336">GPI-anchor</keyword>
<keyword evidence="11 19" id="KW-0862">Zinc</keyword>
<dbReference type="GO" id="GO:0098552">
    <property type="term" value="C:side of membrane"/>
    <property type="evidence" value="ECO:0007669"/>
    <property type="project" value="UniProtKB-KW"/>
</dbReference>
<dbReference type="GO" id="GO:0070006">
    <property type="term" value="F:metalloaminopeptidase activity"/>
    <property type="evidence" value="ECO:0007669"/>
    <property type="project" value="TreeGrafter"/>
</dbReference>
<dbReference type="Gene3D" id="1.25.50.20">
    <property type="match status" value="1"/>
</dbReference>
<dbReference type="Pfam" id="PF01433">
    <property type="entry name" value="Peptidase_M1"/>
    <property type="match status" value="1"/>
</dbReference>
<dbReference type="Pfam" id="PF17900">
    <property type="entry name" value="Peptidase_M1_N"/>
    <property type="match status" value="1"/>
</dbReference>
<evidence type="ECO:0000256" key="21">
    <source>
        <dbReference type="RuleBase" id="RU364040"/>
    </source>
</evidence>
<dbReference type="InterPro" id="IPR050344">
    <property type="entry name" value="Peptidase_M1_aminopeptidases"/>
</dbReference>
<evidence type="ECO:0000256" key="8">
    <source>
        <dbReference type="ARBA" id="ARBA00022723"/>
    </source>
</evidence>
<dbReference type="GO" id="GO:0043171">
    <property type="term" value="P:peptide catabolic process"/>
    <property type="evidence" value="ECO:0007669"/>
    <property type="project" value="TreeGrafter"/>
</dbReference>
<keyword evidence="4" id="KW-1003">Cell membrane</keyword>
<dbReference type="InterPro" id="IPR024571">
    <property type="entry name" value="ERAP1-like_C_dom"/>
</dbReference>
<dbReference type="Gene3D" id="1.10.390.10">
    <property type="entry name" value="Neutral Protease Domain 2"/>
    <property type="match status" value="1"/>
</dbReference>
<keyword evidence="17" id="KW-0449">Lipoprotein</keyword>
<evidence type="ECO:0000259" key="24">
    <source>
        <dbReference type="Pfam" id="PF11838"/>
    </source>
</evidence>
<feature type="domain" description="Aminopeptidase N-like N-terminal" evidence="25">
    <location>
        <begin position="50"/>
        <end position="241"/>
    </location>
</feature>
<dbReference type="PANTHER" id="PTHR11533">
    <property type="entry name" value="PROTEASE M1 ZINC METALLOPROTEASE"/>
    <property type="match status" value="1"/>
</dbReference>
<dbReference type="InterPro" id="IPR045357">
    <property type="entry name" value="Aminopeptidase_N-like_N"/>
</dbReference>
<keyword evidence="15" id="KW-0472">Membrane</keyword>
<evidence type="ECO:0000256" key="18">
    <source>
        <dbReference type="PIRSR" id="PIRSR634016-1"/>
    </source>
</evidence>
<dbReference type="STRING" id="104421.E2ALU1"/>
<evidence type="ECO:0000313" key="27">
    <source>
        <dbReference type="Proteomes" id="UP000000311"/>
    </source>
</evidence>
<dbReference type="OMA" id="VFGDENW"/>
<evidence type="ECO:0000256" key="5">
    <source>
        <dbReference type="ARBA" id="ARBA00022622"/>
    </source>
</evidence>
<dbReference type="InterPro" id="IPR001930">
    <property type="entry name" value="Peptidase_M1"/>
</dbReference>